<keyword evidence="1" id="KW-0472">Membrane</keyword>
<dbReference type="Proteomes" id="UP000000707">
    <property type="component" value="Unassembled WGS sequence"/>
</dbReference>
<dbReference type="EMBL" id="GL996515">
    <property type="protein sequence ID" value="EGV64511.1"/>
    <property type="molecule type" value="Genomic_DNA"/>
</dbReference>
<gene>
    <name evidence="2" type="ORF">CANTEDRAFT_113280</name>
</gene>
<sequence>MAPKVAKAYQPPKDRISKSRVFSSAVITLLVLGLLLLWGYNFLWAIRVVRFNYYGSLLLNFVIAIGSLIANATISLRVLRYLNETLIGDKIDADHKKYI</sequence>
<proteinExistence type="predicted"/>
<reference evidence="2 3" key="1">
    <citation type="journal article" date="2011" name="Proc. Natl. Acad. Sci. U.S.A.">
        <title>Comparative genomics of xylose-fermenting fungi for enhanced biofuel production.</title>
        <authorList>
            <person name="Wohlbach D.J."/>
            <person name="Kuo A."/>
            <person name="Sato T.K."/>
            <person name="Potts K.M."/>
            <person name="Salamov A.A."/>
            <person name="LaButti K.M."/>
            <person name="Sun H."/>
            <person name="Clum A."/>
            <person name="Pangilinan J.L."/>
            <person name="Lindquist E.A."/>
            <person name="Lucas S."/>
            <person name="Lapidus A."/>
            <person name="Jin M."/>
            <person name="Gunawan C."/>
            <person name="Balan V."/>
            <person name="Dale B.E."/>
            <person name="Jeffries T.W."/>
            <person name="Zinkel R."/>
            <person name="Barry K.W."/>
            <person name="Grigoriev I.V."/>
            <person name="Gasch A.P."/>
        </authorList>
    </citation>
    <scope>NUCLEOTIDE SEQUENCE [LARGE SCALE GENOMIC DNA]</scope>
    <source>
        <strain evidence="3">ATCC 10573 / BCRC 21748 / CBS 615 / JCM 9827 / NBRC 10315 / NRRL Y-1498 / VKM Y-70</strain>
    </source>
</reference>
<keyword evidence="1" id="KW-0812">Transmembrane</keyword>
<evidence type="ECO:0000313" key="2">
    <source>
        <dbReference type="EMBL" id="EGV64511.1"/>
    </source>
</evidence>
<dbReference type="OrthoDB" id="4086878at2759"/>
<dbReference type="HOGENOM" id="CLU_171955_0_0_1"/>
<accession>G3B1R5</accession>
<feature type="transmembrane region" description="Helical" evidence="1">
    <location>
        <begin position="21"/>
        <end position="41"/>
    </location>
</feature>
<keyword evidence="1" id="KW-1133">Transmembrane helix</keyword>
<evidence type="ECO:0008006" key="4">
    <source>
        <dbReference type="Google" id="ProtNLM"/>
    </source>
</evidence>
<evidence type="ECO:0000256" key="1">
    <source>
        <dbReference type="SAM" id="Phobius"/>
    </source>
</evidence>
<keyword evidence="3" id="KW-1185">Reference proteome</keyword>
<organism evidence="3">
    <name type="scientific">Candida tenuis (strain ATCC 10573 / BCRC 21748 / CBS 615 / JCM 9827 / NBRC 10315 / NRRL Y-1498 / VKM Y-70)</name>
    <name type="common">Yeast</name>
    <name type="synonym">Yamadazyma tenuis</name>
    <dbReference type="NCBI Taxonomy" id="590646"/>
    <lineage>
        <taxon>Eukaryota</taxon>
        <taxon>Fungi</taxon>
        <taxon>Dikarya</taxon>
        <taxon>Ascomycota</taxon>
        <taxon>Saccharomycotina</taxon>
        <taxon>Pichiomycetes</taxon>
        <taxon>Debaryomycetaceae</taxon>
        <taxon>Yamadazyma</taxon>
    </lineage>
</organism>
<name>G3B1R5_CANTC</name>
<dbReference type="eggNOG" id="ENOG502T5JW">
    <property type="taxonomic scope" value="Eukaryota"/>
</dbReference>
<feature type="transmembrane region" description="Helical" evidence="1">
    <location>
        <begin position="53"/>
        <end position="74"/>
    </location>
</feature>
<protein>
    <recommendedName>
        <fullName evidence="4">Vacuolar ATPase assembly integral membrane protein VMA21</fullName>
    </recommendedName>
</protein>
<evidence type="ECO:0000313" key="3">
    <source>
        <dbReference type="Proteomes" id="UP000000707"/>
    </source>
</evidence>
<dbReference type="AlphaFoldDB" id="G3B1R5"/>